<sequence>MVTDVYEPPLLTAVGDLRVVTLGDRSWGFDRINQCALWGC</sequence>
<evidence type="ECO:0000313" key="1">
    <source>
        <dbReference type="EMBL" id="MFC6882281.1"/>
    </source>
</evidence>
<name>A0ABW2CMZ0_9ACTN</name>
<protein>
    <submittedName>
        <fullName evidence="1">Lasso RiPP family leader peptide-containing protein</fullName>
    </submittedName>
</protein>
<evidence type="ECO:0000313" key="2">
    <source>
        <dbReference type="Proteomes" id="UP001596380"/>
    </source>
</evidence>
<accession>A0ABW2CMZ0</accession>
<keyword evidence="2" id="KW-1185">Reference proteome</keyword>
<reference evidence="2" key="1">
    <citation type="journal article" date="2019" name="Int. J. Syst. Evol. Microbiol.">
        <title>The Global Catalogue of Microorganisms (GCM) 10K type strain sequencing project: providing services to taxonomists for standard genome sequencing and annotation.</title>
        <authorList>
            <consortium name="The Broad Institute Genomics Platform"/>
            <consortium name="The Broad Institute Genome Sequencing Center for Infectious Disease"/>
            <person name="Wu L."/>
            <person name="Ma J."/>
        </authorList>
    </citation>
    <scope>NUCLEOTIDE SEQUENCE [LARGE SCALE GENOMIC DNA]</scope>
    <source>
        <strain evidence="2">JCM 3369</strain>
    </source>
</reference>
<proteinExistence type="predicted"/>
<gene>
    <name evidence="1" type="ORF">ACFQKB_21180</name>
</gene>
<dbReference type="NCBIfam" id="NF033521">
    <property type="entry name" value="lasso_leader_L3"/>
    <property type="match status" value="1"/>
</dbReference>
<organism evidence="1 2">
    <name type="scientific">Actinomadura yumaensis</name>
    <dbReference type="NCBI Taxonomy" id="111807"/>
    <lineage>
        <taxon>Bacteria</taxon>
        <taxon>Bacillati</taxon>
        <taxon>Actinomycetota</taxon>
        <taxon>Actinomycetes</taxon>
        <taxon>Streptosporangiales</taxon>
        <taxon>Thermomonosporaceae</taxon>
        <taxon>Actinomadura</taxon>
    </lineage>
</organism>
<dbReference type="RefSeq" id="WP_378049287.1">
    <property type="nucleotide sequence ID" value="NZ_JBHSXE010000001.1"/>
</dbReference>
<dbReference type="EMBL" id="JBHSXS010000012">
    <property type="protein sequence ID" value="MFC6882281.1"/>
    <property type="molecule type" value="Genomic_DNA"/>
</dbReference>
<comment type="caution">
    <text evidence="1">The sequence shown here is derived from an EMBL/GenBank/DDBJ whole genome shotgun (WGS) entry which is preliminary data.</text>
</comment>
<dbReference type="Proteomes" id="UP001596380">
    <property type="component" value="Unassembled WGS sequence"/>
</dbReference>